<dbReference type="AlphaFoldDB" id="A0A101N6I4"/>
<dbReference type="EMBL" id="LMWM01000018">
    <property type="protein sequence ID" value="KUM87420.1"/>
    <property type="molecule type" value="Genomic_DNA"/>
</dbReference>
<dbReference type="OrthoDB" id="4556257at2"/>
<protein>
    <submittedName>
        <fullName evidence="2">NUDIX hydrolase</fullName>
    </submittedName>
</protein>
<dbReference type="Gene3D" id="3.90.79.10">
    <property type="entry name" value="Nucleoside Triphosphate Pyrophosphohydrolase"/>
    <property type="match status" value="1"/>
</dbReference>
<reference evidence="2 3" key="1">
    <citation type="submission" date="2015-10" db="EMBL/GenBank/DDBJ databases">
        <title>Draft genome sequence of Streptomyces pseudovenezuelae DSM 40212, type strain for the species Streptomyces pseudovenezuelae.</title>
        <authorList>
            <person name="Ruckert C."/>
            <person name="Winkler A."/>
            <person name="Kalinowski J."/>
            <person name="Kampfer P."/>
            <person name="Glaeser S."/>
        </authorList>
    </citation>
    <scope>NUCLEOTIDE SEQUENCE [LARGE SCALE GENOMIC DNA]</scope>
    <source>
        <strain evidence="2 3">DSM 40212</strain>
    </source>
</reference>
<feature type="domain" description="Nudix hydrolase" evidence="1">
    <location>
        <begin position="82"/>
        <end position="233"/>
    </location>
</feature>
<dbReference type="Proteomes" id="UP000053039">
    <property type="component" value="Unassembled WGS sequence"/>
</dbReference>
<sequence length="240" mass="25741">MAELLEAGGLRLVEVAPPVVPAWARTAMDREWDTVVLANPAFFDGPVAVCAGLSRETPDTLLVSWSRATYRYFALRRVPGATVRRSLFVSVVQPTEDGRVLVGRMSSATAAPGCWQFPGGSVEPPTGDEPLDEHALRRHAAVELAEETGVDLPAADLTRCLVTHGEDGQVGVHYLAPPVPASLLHDRFEALVAAETARGHAPEFDRIALVGSPAELPDLAGPHVTHLEPVVRWTSRRVGS</sequence>
<dbReference type="PROSITE" id="PS51462">
    <property type="entry name" value="NUDIX"/>
    <property type="match status" value="1"/>
</dbReference>
<evidence type="ECO:0000313" key="2">
    <source>
        <dbReference type="EMBL" id="KUM87420.1"/>
    </source>
</evidence>
<dbReference type="Pfam" id="PF00293">
    <property type="entry name" value="NUDIX"/>
    <property type="match status" value="1"/>
</dbReference>
<proteinExistence type="predicted"/>
<evidence type="ECO:0000259" key="1">
    <source>
        <dbReference type="PROSITE" id="PS51462"/>
    </source>
</evidence>
<dbReference type="SUPFAM" id="SSF55811">
    <property type="entry name" value="Nudix"/>
    <property type="match status" value="1"/>
</dbReference>
<dbReference type="InterPro" id="IPR015797">
    <property type="entry name" value="NUDIX_hydrolase-like_dom_sf"/>
</dbReference>
<dbReference type="CDD" id="cd02883">
    <property type="entry name" value="NUDIX_Hydrolase"/>
    <property type="match status" value="1"/>
</dbReference>
<organism evidence="2 3">
    <name type="scientific">Streptomyces pseudovenezuelae</name>
    <dbReference type="NCBI Taxonomy" id="67350"/>
    <lineage>
        <taxon>Bacteria</taxon>
        <taxon>Bacillati</taxon>
        <taxon>Actinomycetota</taxon>
        <taxon>Actinomycetes</taxon>
        <taxon>Kitasatosporales</taxon>
        <taxon>Streptomycetaceae</taxon>
        <taxon>Streptomyces</taxon>
        <taxon>Streptomyces aurantiacus group</taxon>
    </lineage>
</organism>
<dbReference type="RefSeq" id="WP_031060217.1">
    <property type="nucleotide sequence ID" value="NZ_JBIBHV010000001.1"/>
</dbReference>
<name>A0A101N6I4_9ACTN</name>
<dbReference type="GO" id="GO:0016787">
    <property type="term" value="F:hydrolase activity"/>
    <property type="evidence" value="ECO:0007669"/>
    <property type="project" value="UniProtKB-KW"/>
</dbReference>
<evidence type="ECO:0000313" key="3">
    <source>
        <dbReference type="Proteomes" id="UP000053039"/>
    </source>
</evidence>
<dbReference type="InterPro" id="IPR000086">
    <property type="entry name" value="NUDIX_hydrolase_dom"/>
</dbReference>
<comment type="caution">
    <text evidence="2">The sequence shown here is derived from an EMBL/GenBank/DDBJ whole genome shotgun (WGS) entry which is preliminary data.</text>
</comment>
<accession>A0A101N6I4</accession>
<keyword evidence="2" id="KW-0378">Hydrolase</keyword>
<gene>
    <name evidence="2" type="ORF">AQI94_18970</name>
</gene>